<keyword evidence="1" id="KW-0695">RNA-directed DNA polymerase</keyword>
<dbReference type="GO" id="GO:0003964">
    <property type="term" value="F:RNA-directed DNA polymerase activity"/>
    <property type="evidence" value="ECO:0007669"/>
    <property type="project" value="UniProtKB-KW"/>
</dbReference>
<dbReference type="EMBL" id="BKCJ010363893">
    <property type="protein sequence ID" value="GFA06751.1"/>
    <property type="molecule type" value="Genomic_DNA"/>
</dbReference>
<evidence type="ECO:0000313" key="1">
    <source>
        <dbReference type="EMBL" id="GFA06751.1"/>
    </source>
</evidence>
<protein>
    <submittedName>
        <fullName evidence="1">Reverse transcriptase domain-containing protein</fullName>
    </submittedName>
</protein>
<comment type="caution">
    <text evidence="1">The sequence shown here is derived from an EMBL/GenBank/DDBJ whole genome shotgun (WGS) entry which is preliminary data.</text>
</comment>
<sequence length="249" mass="27575">MSFKISFVDALILVPKFASTLKALIGNKEKLSEMARTPLNEHCYVVILKKLPEKLGDPGKFLIPCDFPGMAKFVALADLGASINLMPYSVSKRLSIPDLTPTCMTLELADRSIPSSVGIAEDVYIKVGSHYFQHGPNSRYSANYIDMTAKRIYVIDMACEEYSQEVLGFSDTILSDNPTSFYYLIVSATSPTLTPFGNTDFLLKEVDAFLAVEDEPTSSEFYQPYLDLKGDILLLEAFLNDDPSLPPPN</sequence>
<dbReference type="Gene3D" id="2.40.70.10">
    <property type="entry name" value="Acid Proteases"/>
    <property type="match status" value="1"/>
</dbReference>
<dbReference type="CDD" id="cd00303">
    <property type="entry name" value="retropepsin_like"/>
    <property type="match status" value="1"/>
</dbReference>
<organism evidence="1">
    <name type="scientific">Tanacetum cinerariifolium</name>
    <name type="common">Dalmatian daisy</name>
    <name type="synonym">Chrysanthemum cinerariifolium</name>
    <dbReference type="NCBI Taxonomy" id="118510"/>
    <lineage>
        <taxon>Eukaryota</taxon>
        <taxon>Viridiplantae</taxon>
        <taxon>Streptophyta</taxon>
        <taxon>Embryophyta</taxon>
        <taxon>Tracheophyta</taxon>
        <taxon>Spermatophyta</taxon>
        <taxon>Magnoliopsida</taxon>
        <taxon>eudicotyledons</taxon>
        <taxon>Gunneridae</taxon>
        <taxon>Pentapetalae</taxon>
        <taxon>asterids</taxon>
        <taxon>campanulids</taxon>
        <taxon>Asterales</taxon>
        <taxon>Asteraceae</taxon>
        <taxon>Asteroideae</taxon>
        <taxon>Anthemideae</taxon>
        <taxon>Anthemidinae</taxon>
        <taxon>Tanacetum</taxon>
    </lineage>
</organism>
<name>A0A699J2M4_TANCI</name>
<keyword evidence="1" id="KW-0548">Nucleotidyltransferase</keyword>
<dbReference type="AlphaFoldDB" id="A0A699J2M4"/>
<dbReference type="InterPro" id="IPR021109">
    <property type="entry name" value="Peptidase_aspartic_dom_sf"/>
</dbReference>
<dbReference type="PANTHER" id="PTHR33067:SF35">
    <property type="entry name" value="ASPARTIC PEPTIDASE DDI1-TYPE DOMAIN-CONTAINING PROTEIN"/>
    <property type="match status" value="1"/>
</dbReference>
<reference evidence="1" key="1">
    <citation type="journal article" date="2019" name="Sci. Rep.">
        <title>Draft genome of Tanacetum cinerariifolium, the natural source of mosquito coil.</title>
        <authorList>
            <person name="Yamashiro T."/>
            <person name="Shiraishi A."/>
            <person name="Satake H."/>
            <person name="Nakayama K."/>
        </authorList>
    </citation>
    <scope>NUCLEOTIDE SEQUENCE</scope>
</reference>
<dbReference type="PANTHER" id="PTHR33067">
    <property type="entry name" value="RNA-DIRECTED DNA POLYMERASE-RELATED"/>
    <property type="match status" value="1"/>
</dbReference>
<proteinExistence type="predicted"/>
<gene>
    <name evidence="1" type="ORF">Tci_578723</name>
</gene>
<keyword evidence="1" id="KW-0808">Transferase</keyword>
<accession>A0A699J2M4</accession>